<gene>
    <name evidence="3" type="ORF">VaNZ11_000803</name>
</gene>
<sequence length="659" mass="68908">MSFMTSTISHSCNEALVEAADPAMSPDLPTSLFDVYRWLRSELDVASRRALRECSKAAQATHDREEASIHAKCSLSRSEKVSVTEISNSISGILRRGCRPDRVSLLFDQQDTDAQSRGTAAFACFPAGDVGSVTQLVMQRFNLTVAAATAAAAAAPRLASLQLIECADLGSLPLLVASTRYTLCQLSLGGCGSWPGGVGDALSTCPNLEHLTVLLPAAITSATPTGTFYSSGLGPIQSDDSTAAVDSIPFVPVCSALTKLTQLRSLTMELKLPSYGDEHYEGTRAIAAAKAAASLARGISALTRLSRLEVGDGGALPHPEWRMELLHSLAGLPRLGEMTWRRLECDPEVSFALSSSSSLTSLSVEKFCTVAPVTAVALAAAATAAAEAEMTAANATAPGSSSVPLPRALASAAVAAANAAAASAMLGTGRPTGRGGSDDGGGSGHGGLFSSITTQKRQQQHQQQLKLLLLPLPPRLRVLRARYSGLGGVSLAALAALRLPPALTSLELRNPKLEIGDGDVNQPSAARLLPAAALALGMGLSKLATHCSDLQVLRIINETRQRYPVAGPFGWEEANGGDDGAGGGGHTPWMVNLGKLHHLKRLTLSGLRLGRVDAETLARHLTSLEELYLVPLGSVSSAAVKVFRSMKLRRLSLPFDRHG</sequence>
<evidence type="ECO:0000313" key="3">
    <source>
        <dbReference type="EMBL" id="GLI58982.1"/>
    </source>
</evidence>
<comment type="caution">
    <text evidence="3">The sequence shown here is derived from an EMBL/GenBank/DDBJ whole genome shotgun (WGS) entry which is preliminary data.</text>
</comment>
<dbReference type="Proteomes" id="UP001165090">
    <property type="component" value="Unassembled WGS sequence"/>
</dbReference>
<name>A0ABQ5RN50_9CHLO</name>
<feature type="compositionally biased region" description="Gly residues" evidence="2">
    <location>
        <begin position="430"/>
        <end position="447"/>
    </location>
</feature>
<accession>A0ABQ5RN50</accession>
<evidence type="ECO:0000256" key="2">
    <source>
        <dbReference type="SAM" id="MobiDB-lite"/>
    </source>
</evidence>
<dbReference type="EMBL" id="BSDZ01000003">
    <property type="protein sequence ID" value="GLI58982.1"/>
    <property type="molecule type" value="Genomic_DNA"/>
</dbReference>
<evidence type="ECO:0000256" key="1">
    <source>
        <dbReference type="ARBA" id="ARBA00004430"/>
    </source>
</evidence>
<keyword evidence="4" id="KW-1185">Reference proteome</keyword>
<protein>
    <submittedName>
        <fullName evidence="3">Uncharacterized protein</fullName>
    </submittedName>
</protein>
<comment type="subcellular location">
    <subcellularLocation>
        <location evidence="1">Cytoplasm</location>
        <location evidence="1">Cytoskeleton</location>
        <location evidence="1">Cilium axoneme</location>
    </subcellularLocation>
</comment>
<organism evidence="3 4">
    <name type="scientific">Volvox africanus</name>
    <dbReference type="NCBI Taxonomy" id="51714"/>
    <lineage>
        <taxon>Eukaryota</taxon>
        <taxon>Viridiplantae</taxon>
        <taxon>Chlorophyta</taxon>
        <taxon>core chlorophytes</taxon>
        <taxon>Chlorophyceae</taxon>
        <taxon>CS clade</taxon>
        <taxon>Chlamydomonadales</taxon>
        <taxon>Volvocaceae</taxon>
        <taxon>Volvox</taxon>
    </lineage>
</organism>
<proteinExistence type="predicted"/>
<dbReference type="SUPFAM" id="SSF52047">
    <property type="entry name" value="RNI-like"/>
    <property type="match status" value="1"/>
</dbReference>
<evidence type="ECO:0000313" key="4">
    <source>
        <dbReference type="Proteomes" id="UP001165090"/>
    </source>
</evidence>
<dbReference type="InterPro" id="IPR032675">
    <property type="entry name" value="LRR_dom_sf"/>
</dbReference>
<feature type="region of interest" description="Disordered" evidence="2">
    <location>
        <begin position="427"/>
        <end position="455"/>
    </location>
</feature>
<reference evidence="3 4" key="1">
    <citation type="journal article" date="2023" name="IScience">
        <title>Expanded male sex-determining region conserved during the evolution of homothallism in the green alga Volvox.</title>
        <authorList>
            <person name="Yamamoto K."/>
            <person name="Matsuzaki R."/>
            <person name="Mahakham W."/>
            <person name="Heman W."/>
            <person name="Sekimoto H."/>
            <person name="Kawachi M."/>
            <person name="Minakuchi Y."/>
            <person name="Toyoda A."/>
            <person name="Nozaki H."/>
        </authorList>
    </citation>
    <scope>NUCLEOTIDE SEQUENCE [LARGE SCALE GENOMIC DNA]</scope>
    <source>
        <strain evidence="3 4">NIES-4468</strain>
    </source>
</reference>
<dbReference type="Gene3D" id="3.80.10.10">
    <property type="entry name" value="Ribonuclease Inhibitor"/>
    <property type="match status" value="2"/>
</dbReference>